<gene>
    <name evidence="3" type="ORF">MUY27_15150</name>
</gene>
<keyword evidence="1" id="KW-0732">Signal</keyword>
<protein>
    <submittedName>
        <fullName evidence="3">YceI family protein</fullName>
    </submittedName>
</protein>
<sequence length="181" mass="20456">MKKFLFIITTLLFAAGAHAQVYMTANGKVQFFSETPLENIVATNNNVSTLINTATDSILVRMKNTGFTFKNALMQEHFNENYMESSKYPYDTFRGKLNQKIDYAKDGVYKVSATGKITIHGTERNTTINGTLTVKNETIHLDAEFIAHTADFNIEVPKLVFEKIAENIRVTMNADYKPVKK</sequence>
<dbReference type="InterPro" id="IPR036761">
    <property type="entry name" value="TTHA0802/YceI-like_sf"/>
</dbReference>
<feature type="signal peptide" evidence="1">
    <location>
        <begin position="1"/>
        <end position="19"/>
    </location>
</feature>
<evidence type="ECO:0000259" key="2">
    <source>
        <dbReference type="Pfam" id="PF04264"/>
    </source>
</evidence>
<feature type="chain" id="PRO_5040829266" evidence="1">
    <location>
        <begin position="20"/>
        <end position="181"/>
    </location>
</feature>
<dbReference type="Proteomes" id="UP001139450">
    <property type="component" value="Unassembled WGS sequence"/>
</dbReference>
<organism evidence="3 4">
    <name type="scientific">Mucilaginibacter straminoryzae</name>
    <dbReference type="NCBI Taxonomy" id="2932774"/>
    <lineage>
        <taxon>Bacteria</taxon>
        <taxon>Pseudomonadati</taxon>
        <taxon>Bacteroidota</taxon>
        <taxon>Sphingobacteriia</taxon>
        <taxon>Sphingobacteriales</taxon>
        <taxon>Sphingobacteriaceae</taxon>
        <taxon>Mucilaginibacter</taxon>
    </lineage>
</organism>
<dbReference type="RefSeq" id="WP_245131286.1">
    <property type="nucleotide sequence ID" value="NZ_JALJEJ010000007.1"/>
</dbReference>
<dbReference type="EMBL" id="JALJEJ010000007">
    <property type="protein sequence ID" value="MCJ8211054.1"/>
    <property type="molecule type" value="Genomic_DNA"/>
</dbReference>
<evidence type="ECO:0000256" key="1">
    <source>
        <dbReference type="SAM" id="SignalP"/>
    </source>
</evidence>
<proteinExistence type="predicted"/>
<dbReference type="SUPFAM" id="SSF101874">
    <property type="entry name" value="YceI-like"/>
    <property type="match status" value="1"/>
</dbReference>
<dbReference type="InterPro" id="IPR007372">
    <property type="entry name" value="Lipid/polyisoprenoid-bd_YceI"/>
</dbReference>
<dbReference type="Gene3D" id="2.40.128.110">
    <property type="entry name" value="Lipid/polyisoprenoid-binding, YceI-like"/>
    <property type="match status" value="1"/>
</dbReference>
<dbReference type="AlphaFoldDB" id="A0A9X1XA80"/>
<feature type="domain" description="Lipid/polyisoprenoid-binding YceI-like" evidence="2">
    <location>
        <begin position="38"/>
        <end position="174"/>
    </location>
</feature>
<keyword evidence="4" id="KW-1185">Reference proteome</keyword>
<dbReference type="Pfam" id="PF04264">
    <property type="entry name" value="YceI"/>
    <property type="match status" value="1"/>
</dbReference>
<accession>A0A9X1XA80</accession>
<comment type="caution">
    <text evidence="3">The sequence shown here is derived from an EMBL/GenBank/DDBJ whole genome shotgun (WGS) entry which is preliminary data.</text>
</comment>
<reference evidence="3" key="1">
    <citation type="submission" date="2022-04" db="EMBL/GenBank/DDBJ databases">
        <title>Mucilaginibacter sp. RS28 isolated from freshwater.</title>
        <authorList>
            <person name="Ko S.-R."/>
        </authorList>
    </citation>
    <scope>NUCLEOTIDE SEQUENCE</scope>
    <source>
        <strain evidence="3">RS28</strain>
    </source>
</reference>
<evidence type="ECO:0000313" key="3">
    <source>
        <dbReference type="EMBL" id="MCJ8211054.1"/>
    </source>
</evidence>
<name>A0A9X1XA80_9SPHI</name>
<evidence type="ECO:0000313" key="4">
    <source>
        <dbReference type="Proteomes" id="UP001139450"/>
    </source>
</evidence>